<evidence type="ECO:0000256" key="1">
    <source>
        <dbReference type="SAM" id="MobiDB-lite"/>
    </source>
</evidence>
<evidence type="ECO:0000313" key="2">
    <source>
        <dbReference type="EMBL" id="KER24808.1"/>
    </source>
</evidence>
<protein>
    <submittedName>
        <fullName evidence="2">Uncharacterized protein</fullName>
    </submittedName>
</protein>
<accession>A0A074ZCC2</accession>
<keyword evidence="3" id="KW-1185">Reference proteome</keyword>
<dbReference type="CTD" id="20321774"/>
<feature type="region of interest" description="Disordered" evidence="1">
    <location>
        <begin position="1"/>
        <end position="21"/>
    </location>
</feature>
<dbReference type="RefSeq" id="XP_009171423.1">
    <property type="nucleotide sequence ID" value="XM_009173159.1"/>
</dbReference>
<dbReference type="GeneID" id="20321774"/>
<dbReference type="Proteomes" id="UP000054324">
    <property type="component" value="Unassembled WGS sequence"/>
</dbReference>
<sequence length="73" mass="8110">MNEQSPGHVDDIRRSSPKPKPVTYFTSMTAAVKLFKLEISDVDGSPNRAFEECVMLPPEVALLQVSVDPMQSF</sequence>
<reference evidence="2 3" key="1">
    <citation type="submission" date="2013-11" db="EMBL/GenBank/DDBJ databases">
        <title>Opisthorchis viverrini - life in the bile duct.</title>
        <authorList>
            <person name="Young N.D."/>
            <person name="Nagarajan N."/>
            <person name="Lin S.J."/>
            <person name="Korhonen P.K."/>
            <person name="Jex A.R."/>
            <person name="Hall R.S."/>
            <person name="Safavi-Hemami H."/>
            <person name="Kaewkong W."/>
            <person name="Bertrand D."/>
            <person name="Gao S."/>
            <person name="Seet Q."/>
            <person name="Wongkham S."/>
            <person name="Teh B.T."/>
            <person name="Wongkham C."/>
            <person name="Intapan P.M."/>
            <person name="Maleewong W."/>
            <person name="Yang X."/>
            <person name="Hu M."/>
            <person name="Wang Z."/>
            <person name="Hofmann A."/>
            <person name="Sternberg P.W."/>
            <person name="Tan P."/>
            <person name="Wang J."/>
            <person name="Gasser R.B."/>
        </authorList>
    </citation>
    <scope>NUCLEOTIDE SEQUENCE [LARGE SCALE GENOMIC DNA]</scope>
</reference>
<evidence type="ECO:0000313" key="3">
    <source>
        <dbReference type="Proteomes" id="UP000054324"/>
    </source>
</evidence>
<gene>
    <name evidence="2" type="ORF">T265_07595</name>
</gene>
<dbReference type="AlphaFoldDB" id="A0A074ZCC2"/>
<organism evidence="2 3">
    <name type="scientific">Opisthorchis viverrini</name>
    <name type="common">Southeast Asian liver fluke</name>
    <dbReference type="NCBI Taxonomy" id="6198"/>
    <lineage>
        <taxon>Eukaryota</taxon>
        <taxon>Metazoa</taxon>
        <taxon>Spiralia</taxon>
        <taxon>Lophotrochozoa</taxon>
        <taxon>Platyhelminthes</taxon>
        <taxon>Trematoda</taxon>
        <taxon>Digenea</taxon>
        <taxon>Opisthorchiida</taxon>
        <taxon>Opisthorchiata</taxon>
        <taxon>Opisthorchiidae</taxon>
        <taxon>Opisthorchis</taxon>
    </lineage>
</organism>
<name>A0A074ZCC2_OPIVI</name>
<proteinExistence type="predicted"/>
<dbReference type="KEGG" id="ovi:T265_07595"/>
<dbReference type="EMBL" id="KL596796">
    <property type="protein sequence ID" value="KER24808.1"/>
    <property type="molecule type" value="Genomic_DNA"/>
</dbReference>